<keyword evidence="2" id="KW-1185">Reference proteome</keyword>
<dbReference type="AlphaFoldDB" id="A0AA41WWV3"/>
<dbReference type="Proteomes" id="UP001165413">
    <property type="component" value="Unassembled WGS sequence"/>
</dbReference>
<sequence length="75" mass="8678">MKYFSDIKDKYRQVIRDKAIEKAEVRIILCDRDLSEFTEEELEIVVQEEERKIYSAIKEKGVLAVLAVLGIGVFG</sequence>
<dbReference type="EMBL" id="JANATA010000004">
    <property type="protein sequence ID" value="MCP3428007.1"/>
    <property type="molecule type" value="Genomic_DNA"/>
</dbReference>
<dbReference type="RefSeq" id="WP_254098930.1">
    <property type="nucleotide sequence ID" value="NZ_JANATA010000004.1"/>
</dbReference>
<organism evidence="1 2">
    <name type="scientific">Opacimonas viscosa</name>
    <dbReference type="NCBI Taxonomy" id="2961944"/>
    <lineage>
        <taxon>Bacteria</taxon>
        <taxon>Pseudomonadati</taxon>
        <taxon>Pseudomonadota</taxon>
        <taxon>Gammaproteobacteria</taxon>
        <taxon>Alteromonadales</taxon>
        <taxon>Alteromonadaceae</taxon>
        <taxon>Opacimonas</taxon>
    </lineage>
</organism>
<proteinExistence type="predicted"/>
<comment type="caution">
    <text evidence="1">The sequence shown here is derived from an EMBL/GenBank/DDBJ whole genome shotgun (WGS) entry which is preliminary data.</text>
</comment>
<evidence type="ECO:0000313" key="2">
    <source>
        <dbReference type="Proteomes" id="UP001165413"/>
    </source>
</evidence>
<accession>A0AA41WWV3</accession>
<evidence type="ECO:0000313" key="1">
    <source>
        <dbReference type="EMBL" id="MCP3428007.1"/>
    </source>
</evidence>
<gene>
    <name evidence="1" type="ORF">NLF92_03485</name>
</gene>
<protein>
    <submittedName>
        <fullName evidence="1">Uncharacterized protein</fullName>
    </submittedName>
</protein>
<name>A0AA41WWV3_9ALTE</name>
<reference evidence="1" key="1">
    <citation type="submission" date="2022-07" db="EMBL/GenBank/DDBJ databases">
        <title>Characterization of the Novel Bacterium Alteromonas immobilis LMIT006 and Alteromonas gregis LMIT007.</title>
        <authorList>
            <person name="Lin X."/>
        </authorList>
    </citation>
    <scope>NUCLEOTIDE SEQUENCE</scope>
    <source>
        <strain evidence="1">LMIT007</strain>
    </source>
</reference>